<accession>A0A382CJT1</accession>
<dbReference type="AlphaFoldDB" id="A0A382CJT1"/>
<proteinExistence type="predicted"/>
<evidence type="ECO:0000256" key="1">
    <source>
        <dbReference type="SAM" id="MobiDB-lite"/>
    </source>
</evidence>
<organism evidence="2">
    <name type="scientific">marine metagenome</name>
    <dbReference type="NCBI Taxonomy" id="408172"/>
    <lineage>
        <taxon>unclassified sequences</taxon>
        <taxon>metagenomes</taxon>
        <taxon>ecological metagenomes</taxon>
    </lineage>
</organism>
<sequence>MSLIDHLRKQVKHMDNVTTGTLMQEAEKHDRSAAAQAEGAIAVSQVYNEVLANKSKPKKVEAAVKSAVKETKKHVKKATGHKKKKK</sequence>
<evidence type="ECO:0000313" key="2">
    <source>
        <dbReference type="EMBL" id="SVB26386.1"/>
    </source>
</evidence>
<gene>
    <name evidence="2" type="ORF">METZ01_LOCUS179240</name>
</gene>
<reference evidence="2" key="1">
    <citation type="submission" date="2018-05" db="EMBL/GenBank/DDBJ databases">
        <authorList>
            <person name="Lanie J.A."/>
            <person name="Ng W.-L."/>
            <person name="Kazmierczak K.M."/>
            <person name="Andrzejewski T.M."/>
            <person name="Davidsen T.M."/>
            <person name="Wayne K.J."/>
            <person name="Tettelin H."/>
            <person name="Glass J.I."/>
            <person name="Rusch D."/>
            <person name="Podicherti R."/>
            <person name="Tsui H.-C.T."/>
            <person name="Winkler M.E."/>
        </authorList>
    </citation>
    <scope>NUCLEOTIDE SEQUENCE</scope>
</reference>
<protein>
    <submittedName>
        <fullName evidence="2">Uncharacterized protein</fullName>
    </submittedName>
</protein>
<feature type="compositionally biased region" description="Basic residues" evidence="1">
    <location>
        <begin position="71"/>
        <end position="86"/>
    </location>
</feature>
<name>A0A382CJT1_9ZZZZ</name>
<feature type="region of interest" description="Disordered" evidence="1">
    <location>
        <begin position="67"/>
        <end position="86"/>
    </location>
</feature>
<dbReference type="EMBL" id="UINC01034876">
    <property type="protein sequence ID" value="SVB26386.1"/>
    <property type="molecule type" value="Genomic_DNA"/>
</dbReference>